<feature type="region of interest" description="Disordered" evidence="1">
    <location>
        <begin position="1"/>
        <end position="67"/>
    </location>
</feature>
<dbReference type="Proteomes" id="UP001302745">
    <property type="component" value="Unassembled WGS sequence"/>
</dbReference>
<reference evidence="2" key="1">
    <citation type="journal article" date="2023" name="Mol. Phylogenet. Evol.">
        <title>Genome-scale phylogeny and comparative genomics of the fungal order Sordariales.</title>
        <authorList>
            <person name="Hensen N."/>
            <person name="Bonometti L."/>
            <person name="Westerberg I."/>
            <person name="Brannstrom I.O."/>
            <person name="Guillou S."/>
            <person name="Cros-Aarteil S."/>
            <person name="Calhoun S."/>
            <person name="Haridas S."/>
            <person name="Kuo A."/>
            <person name="Mondo S."/>
            <person name="Pangilinan J."/>
            <person name="Riley R."/>
            <person name="LaButti K."/>
            <person name="Andreopoulos B."/>
            <person name="Lipzen A."/>
            <person name="Chen C."/>
            <person name="Yan M."/>
            <person name="Daum C."/>
            <person name="Ng V."/>
            <person name="Clum A."/>
            <person name="Steindorff A."/>
            <person name="Ohm R.A."/>
            <person name="Martin F."/>
            <person name="Silar P."/>
            <person name="Natvig D.O."/>
            <person name="Lalanne C."/>
            <person name="Gautier V."/>
            <person name="Ament-Velasquez S.L."/>
            <person name="Kruys A."/>
            <person name="Hutchinson M.I."/>
            <person name="Powell A.J."/>
            <person name="Barry K."/>
            <person name="Miller A.N."/>
            <person name="Grigoriev I.V."/>
            <person name="Debuchy R."/>
            <person name="Gladieux P."/>
            <person name="Hiltunen Thoren M."/>
            <person name="Johannesson H."/>
        </authorList>
    </citation>
    <scope>NUCLEOTIDE SEQUENCE</scope>
    <source>
        <strain evidence="2">CBS 538.74</strain>
    </source>
</reference>
<proteinExistence type="predicted"/>
<dbReference type="EMBL" id="MU856941">
    <property type="protein sequence ID" value="KAK4153420.1"/>
    <property type="molecule type" value="Genomic_DNA"/>
</dbReference>
<reference evidence="2" key="2">
    <citation type="submission" date="2023-05" db="EMBL/GenBank/DDBJ databases">
        <authorList>
            <consortium name="Lawrence Berkeley National Laboratory"/>
            <person name="Steindorff A."/>
            <person name="Hensen N."/>
            <person name="Bonometti L."/>
            <person name="Westerberg I."/>
            <person name="Brannstrom I.O."/>
            <person name="Guillou S."/>
            <person name="Cros-Aarteil S."/>
            <person name="Calhoun S."/>
            <person name="Haridas S."/>
            <person name="Kuo A."/>
            <person name="Mondo S."/>
            <person name="Pangilinan J."/>
            <person name="Riley R."/>
            <person name="Labutti K."/>
            <person name="Andreopoulos B."/>
            <person name="Lipzen A."/>
            <person name="Chen C."/>
            <person name="Yanf M."/>
            <person name="Daum C."/>
            <person name="Ng V."/>
            <person name="Clum A."/>
            <person name="Ohm R."/>
            <person name="Martin F."/>
            <person name="Silar P."/>
            <person name="Natvig D."/>
            <person name="Lalanne C."/>
            <person name="Gautier V."/>
            <person name="Ament-Velasquez S.L."/>
            <person name="Kruys A."/>
            <person name="Hutchinson M.I."/>
            <person name="Powell A.J."/>
            <person name="Barry K."/>
            <person name="Miller A.N."/>
            <person name="Grigoriev I.V."/>
            <person name="Debuchy R."/>
            <person name="Gladieux P."/>
            <person name="Thoren M.H."/>
            <person name="Johannesson H."/>
        </authorList>
    </citation>
    <scope>NUCLEOTIDE SEQUENCE</scope>
    <source>
        <strain evidence="2">CBS 538.74</strain>
    </source>
</reference>
<organism evidence="2 3">
    <name type="scientific">Chaetomidium leptoderma</name>
    <dbReference type="NCBI Taxonomy" id="669021"/>
    <lineage>
        <taxon>Eukaryota</taxon>
        <taxon>Fungi</taxon>
        <taxon>Dikarya</taxon>
        <taxon>Ascomycota</taxon>
        <taxon>Pezizomycotina</taxon>
        <taxon>Sordariomycetes</taxon>
        <taxon>Sordariomycetidae</taxon>
        <taxon>Sordariales</taxon>
        <taxon>Chaetomiaceae</taxon>
        <taxon>Chaetomidium</taxon>
    </lineage>
</organism>
<sequence length="593" mass="65272">MAALASNPAARSRSVSPAPGSLPRPALGARSEMSRCLSTGSNVSHGSATTESSHYRESLGSDASTFSRHSSASHRLSDVSAAGSEALRPRDSTCSVYTVSRSSSRRRGYMRPQGTDFAASARARESVLNLGSIAHLQYYFARTGLLDGKGGRLARKRDTKAHTLDLSALDPSLFLNPKQGSDHDSSYASMGSSPELTPHGFGSFMGLGPGSMVESPVDEYHPGQEDEDYFSDELDMDPNMPPPTTSTYNHREKPVPKPPTVAELRADLTSSLNTAEKTLLEVKNAKMPPGLTINIESPDQLPQSTDARRPSIPSAGWYEIQGMNILDVMTLAIRAAKIYYTTHDRPDRLDVIKSEKHLRGELLTVMDVLKRMATRLFSGGLRDDEFRTMNAWIAGVRAMLAAEDAMEADEVAERAAWTWLSPQGWEGREFEREAAFIRSMLTGPDPVENMPAIPAAWTPIDRTQPLEAQSLPTPFLAALSNGQRLVQLHNCAVRKSCRRFGAIPTFYADTLKPYRAADNLRYWLKAAELRWEVLLKADPLALQYNPGLERWVEFEDAVLQWCRNVREEIAAELREHEGLATTTTTTTTTTTAA</sequence>
<dbReference type="PANTHER" id="PTHR38702:SF1">
    <property type="entry name" value="CALPONIN-HOMOLOGY (CH) DOMAIN-CONTAINING PROTEIN"/>
    <property type="match status" value="1"/>
</dbReference>
<name>A0AAN6VN88_9PEZI</name>
<dbReference type="PANTHER" id="PTHR38702">
    <property type="entry name" value="CALPONIN-HOMOLOGY (CH) DOMAIN-CONTAINING PROTEIN"/>
    <property type="match status" value="1"/>
</dbReference>
<dbReference type="AlphaFoldDB" id="A0AAN6VN88"/>
<feature type="compositionally biased region" description="Polar residues" evidence="1">
    <location>
        <begin position="294"/>
        <end position="305"/>
    </location>
</feature>
<evidence type="ECO:0000313" key="2">
    <source>
        <dbReference type="EMBL" id="KAK4153420.1"/>
    </source>
</evidence>
<feature type="compositionally biased region" description="Polar residues" evidence="1">
    <location>
        <begin position="36"/>
        <end position="52"/>
    </location>
</feature>
<evidence type="ECO:0000313" key="3">
    <source>
        <dbReference type="Proteomes" id="UP001302745"/>
    </source>
</evidence>
<keyword evidence="3" id="KW-1185">Reference proteome</keyword>
<accession>A0AAN6VN88</accession>
<feature type="region of interest" description="Disordered" evidence="1">
    <location>
        <begin position="290"/>
        <end position="309"/>
    </location>
</feature>
<gene>
    <name evidence="2" type="ORF">C8A00DRAFT_15347</name>
</gene>
<comment type="caution">
    <text evidence="2">The sequence shown here is derived from an EMBL/GenBank/DDBJ whole genome shotgun (WGS) entry which is preliminary data.</text>
</comment>
<protein>
    <submittedName>
        <fullName evidence="2">Uncharacterized protein</fullName>
    </submittedName>
</protein>
<feature type="region of interest" description="Disordered" evidence="1">
    <location>
        <begin position="175"/>
        <end position="194"/>
    </location>
</feature>
<feature type="region of interest" description="Disordered" evidence="1">
    <location>
        <begin position="199"/>
        <end position="225"/>
    </location>
</feature>
<evidence type="ECO:0000256" key="1">
    <source>
        <dbReference type="SAM" id="MobiDB-lite"/>
    </source>
</evidence>